<accession>A0A2M7TZ32</accession>
<keyword evidence="1" id="KW-0472">Membrane</keyword>
<reference evidence="3" key="1">
    <citation type="submission" date="2017-09" db="EMBL/GenBank/DDBJ databases">
        <title>Depth-based differentiation of microbial function through sediment-hosted aquifers and enrichment of novel symbionts in the deep terrestrial subsurface.</title>
        <authorList>
            <person name="Probst A.J."/>
            <person name="Ladd B."/>
            <person name="Jarett J.K."/>
            <person name="Geller-Mcgrath D.E."/>
            <person name="Sieber C.M.K."/>
            <person name="Emerson J.B."/>
            <person name="Anantharaman K."/>
            <person name="Thomas B.C."/>
            <person name="Malmstrom R."/>
            <person name="Stieglmeier M."/>
            <person name="Klingl A."/>
            <person name="Woyke T."/>
            <person name="Ryan C.M."/>
            <person name="Banfield J.F."/>
        </authorList>
    </citation>
    <scope>NUCLEOTIDE SEQUENCE [LARGE SCALE GENOMIC DNA]</scope>
</reference>
<keyword evidence="1" id="KW-0812">Transmembrane</keyword>
<comment type="caution">
    <text evidence="2">The sequence shown here is derived from an EMBL/GenBank/DDBJ whole genome shotgun (WGS) entry which is preliminary data.</text>
</comment>
<dbReference type="AlphaFoldDB" id="A0A2M7TZ32"/>
<keyword evidence="1" id="KW-1133">Transmembrane helix</keyword>
<dbReference type="Proteomes" id="UP000228503">
    <property type="component" value="Unassembled WGS sequence"/>
</dbReference>
<proteinExistence type="predicted"/>
<protein>
    <recommendedName>
        <fullName evidence="4">Prepilin-type N-terminal cleavage/methylation domain-containing protein</fullName>
    </recommendedName>
</protein>
<dbReference type="Pfam" id="PF07963">
    <property type="entry name" value="N_methyl"/>
    <property type="match status" value="1"/>
</dbReference>
<evidence type="ECO:0008006" key="4">
    <source>
        <dbReference type="Google" id="ProtNLM"/>
    </source>
</evidence>
<name>A0A2M7TZ32_9BACT</name>
<evidence type="ECO:0000313" key="2">
    <source>
        <dbReference type="EMBL" id="PIZ63076.1"/>
    </source>
</evidence>
<organism evidence="2 3">
    <name type="scientific">Candidatus Roizmanbacteria bacterium CG_4_10_14_0_2_um_filter_39_13</name>
    <dbReference type="NCBI Taxonomy" id="1974825"/>
    <lineage>
        <taxon>Bacteria</taxon>
        <taxon>Candidatus Roizmaniibacteriota</taxon>
    </lineage>
</organism>
<dbReference type="EMBL" id="PFOB01000032">
    <property type="protein sequence ID" value="PIZ63076.1"/>
    <property type="molecule type" value="Genomic_DNA"/>
</dbReference>
<evidence type="ECO:0000256" key="1">
    <source>
        <dbReference type="SAM" id="Phobius"/>
    </source>
</evidence>
<gene>
    <name evidence="2" type="ORF">COY16_02815</name>
</gene>
<feature type="transmembrane region" description="Helical" evidence="1">
    <location>
        <begin position="21"/>
        <end position="43"/>
    </location>
</feature>
<evidence type="ECO:0000313" key="3">
    <source>
        <dbReference type="Proteomes" id="UP000228503"/>
    </source>
</evidence>
<sequence>MINTEKTQSPKFKKGFTLIELSLFMGLFSIILLVLTTIFAELVQKQLEIQSMSAVEADKSYILSRLQYDIGRADSITIPANAGDSSPELALEIDGSTYTYQLNGLALVADDNGDVQRLNNVRTELSNLQFQRVENSGGVPTITISMDIISAVQEASGQRSTTIDTTLGIR</sequence>
<dbReference type="PROSITE" id="PS00409">
    <property type="entry name" value="PROKAR_NTER_METHYL"/>
    <property type="match status" value="1"/>
</dbReference>
<dbReference type="InterPro" id="IPR012902">
    <property type="entry name" value="N_methyl_site"/>
</dbReference>